<proteinExistence type="predicted"/>
<accession>A0ABQ0FIM5</accession>
<organism evidence="2 3">
    <name type="scientific">Apodemus speciosus</name>
    <name type="common">Large Japanese field mouse</name>
    <dbReference type="NCBI Taxonomy" id="105296"/>
    <lineage>
        <taxon>Eukaryota</taxon>
        <taxon>Metazoa</taxon>
        <taxon>Chordata</taxon>
        <taxon>Craniata</taxon>
        <taxon>Vertebrata</taxon>
        <taxon>Euteleostomi</taxon>
        <taxon>Mammalia</taxon>
        <taxon>Eutheria</taxon>
        <taxon>Euarchontoglires</taxon>
        <taxon>Glires</taxon>
        <taxon>Rodentia</taxon>
        <taxon>Myomorpha</taxon>
        <taxon>Muroidea</taxon>
        <taxon>Muridae</taxon>
        <taxon>Murinae</taxon>
        <taxon>Apodemus</taxon>
    </lineage>
</organism>
<dbReference type="Proteomes" id="UP001623349">
    <property type="component" value="Unassembled WGS sequence"/>
</dbReference>
<dbReference type="EMBL" id="BAAFST010000014">
    <property type="protein sequence ID" value="GAB1299079.1"/>
    <property type="molecule type" value="Genomic_DNA"/>
</dbReference>
<feature type="region of interest" description="Disordered" evidence="1">
    <location>
        <begin position="587"/>
        <end position="656"/>
    </location>
</feature>
<gene>
    <name evidence="2" type="ORF">APTSU1_001431500</name>
</gene>
<dbReference type="PANTHER" id="PTHR46104:SF1">
    <property type="entry name" value="GENE 9195-RELATED"/>
    <property type="match status" value="1"/>
</dbReference>
<reference evidence="2 3" key="1">
    <citation type="submission" date="2024-08" db="EMBL/GenBank/DDBJ databases">
        <title>The draft genome of Apodemus speciosus.</title>
        <authorList>
            <person name="Nabeshima K."/>
            <person name="Suzuki S."/>
            <person name="Onuma M."/>
        </authorList>
    </citation>
    <scope>NUCLEOTIDE SEQUENCE [LARGE SCALE GENOMIC DNA]</scope>
    <source>
        <strain evidence="2">IB14-021</strain>
    </source>
</reference>
<feature type="region of interest" description="Disordered" evidence="1">
    <location>
        <begin position="141"/>
        <end position="160"/>
    </location>
</feature>
<protein>
    <submittedName>
        <fullName evidence="2">Predicted gene 9195</fullName>
    </submittedName>
</protein>
<evidence type="ECO:0000313" key="3">
    <source>
        <dbReference type="Proteomes" id="UP001623349"/>
    </source>
</evidence>
<evidence type="ECO:0000313" key="2">
    <source>
        <dbReference type="EMBL" id="GAB1299079.1"/>
    </source>
</evidence>
<keyword evidence="3" id="KW-1185">Reference proteome</keyword>
<feature type="compositionally biased region" description="Basic and acidic residues" evidence="1">
    <location>
        <begin position="396"/>
        <end position="413"/>
    </location>
</feature>
<dbReference type="PANTHER" id="PTHR46104">
    <property type="entry name" value="GENE 9195-RELATED-RELATED"/>
    <property type="match status" value="1"/>
</dbReference>
<feature type="region of interest" description="Disordered" evidence="1">
    <location>
        <begin position="382"/>
        <end position="427"/>
    </location>
</feature>
<sequence length="656" mass="71592">MVAQHCPPGDVRLAATRECVSPEQYDCTSFCGPGGGKLSTALGICQCSGYVSAEELCDARCLAYAPLLSLSWDPDKKLILSVESGDGDSMQKEILETLGPDLQFSGSARVYLVQFGPQGTFGFIISRVDMLISLLQVIPGTTESSPSQQRHHRTTGPEHPNIYHQIPNPVICLASGDVILFQLHLLPHRLSEAGTGLNRSASHYPMYQRQHLLNSNSHWDFGAFRRLSHLVRETNLSLSRFAHQFLDPGTYVFQDNGQPENIAVVLVKEEGAACGAGLSPVQPSSPYQLGRLGVLRHRMLTLGPDWTVITGTNSDMVAGTFQRGSSVSQSSSDSGVLLAAGLATALLTGLGLLLRPAMPQEWPTEAWESQWRSMGRPHTTAGLLSYEDLGPQGSGKEADSREKDVTRGADRKTGPRNMSLQRSAASAWKPPQVLTLEDFSVRTLYDKLEDQSLHIAAQLSRHRKDAMAFYEAASQQLQELQDFLQGLSQPELPPLVMDNQPEPSGLKTYVESVLGEKDEPREGRASHTAASQTESWQLAPGYTPSISSLGFQPELNRVLTALSSALSQAREPPVGASRKALVTVMSSLTPPIKRTHPRTGQPPVLDQEPKSIRPQQAPEPPQLPQKDTKGREDQTPTPEKWILGAGLRHRPDVDLQ</sequence>
<name>A0ABQ0FIM5_APOSI</name>
<evidence type="ECO:0000256" key="1">
    <source>
        <dbReference type="SAM" id="MobiDB-lite"/>
    </source>
</evidence>
<comment type="caution">
    <text evidence="2">The sequence shown here is derived from an EMBL/GenBank/DDBJ whole genome shotgun (WGS) entry which is preliminary data.</text>
</comment>